<dbReference type="EMBL" id="LT598496">
    <property type="protein sequence ID" value="SBV24814.1"/>
    <property type="molecule type" value="Genomic_DNA"/>
</dbReference>
<evidence type="ECO:0000313" key="1">
    <source>
        <dbReference type="EMBL" id="SBV24814.1"/>
    </source>
</evidence>
<accession>A0A1C3MWY8</accession>
<gene>
    <name evidence="1" type="ORF">GA0070620_0255</name>
</gene>
<sequence>MSARPQDALSGLRAKAGAKAIDAGSHHRSQGTAPSIASMIEGFADRLLCDMAGLDPCTAVVEAGEQDVDGLTDYGPEGHQARADLAARALRKLESMGDALPAVTPLHAHLGWSVCGWPPAHPSPATGEPSIVRRWRWVRWAWIS</sequence>
<dbReference type="PATRIC" id="fig|307121.4.peg.275"/>
<dbReference type="STRING" id="307121.GA0070620_0255"/>
<protein>
    <submittedName>
        <fullName evidence="1">Uncharacterized protein</fullName>
    </submittedName>
</protein>
<organism evidence="1 2">
    <name type="scientific">Micromonospora krabiensis</name>
    <dbReference type="NCBI Taxonomy" id="307121"/>
    <lineage>
        <taxon>Bacteria</taxon>
        <taxon>Bacillati</taxon>
        <taxon>Actinomycetota</taxon>
        <taxon>Actinomycetes</taxon>
        <taxon>Micromonosporales</taxon>
        <taxon>Micromonosporaceae</taxon>
        <taxon>Micromonospora</taxon>
    </lineage>
</organism>
<reference evidence="2" key="1">
    <citation type="submission" date="2016-06" db="EMBL/GenBank/DDBJ databases">
        <authorList>
            <person name="Varghese N."/>
        </authorList>
    </citation>
    <scope>NUCLEOTIDE SEQUENCE [LARGE SCALE GENOMIC DNA]</scope>
    <source>
        <strain evidence="2">DSM 45344</strain>
    </source>
</reference>
<dbReference type="Proteomes" id="UP000199393">
    <property type="component" value="Chromosome I"/>
</dbReference>
<proteinExistence type="predicted"/>
<dbReference type="AlphaFoldDB" id="A0A1C3MWY8"/>
<name>A0A1C3MWY8_9ACTN</name>
<evidence type="ECO:0000313" key="2">
    <source>
        <dbReference type="Proteomes" id="UP000199393"/>
    </source>
</evidence>
<keyword evidence="2" id="KW-1185">Reference proteome</keyword>